<keyword evidence="1" id="KW-0433">Leucine-rich repeat</keyword>
<evidence type="ECO:0000313" key="5">
    <source>
        <dbReference type="EMBL" id="KAJ8047430.1"/>
    </source>
</evidence>
<dbReference type="PANTHER" id="PTHR24373">
    <property type="entry name" value="SLIT RELATED LEUCINE-RICH REPEAT NEURONAL PROTEIN"/>
    <property type="match status" value="1"/>
</dbReference>
<dbReference type="GO" id="GO:0031012">
    <property type="term" value="C:extracellular matrix"/>
    <property type="evidence" value="ECO:0007669"/>
    <property type="project" value="TreeGrafter"/>
</dbReference>
<dbReference type="OrthoDB" id="2015831at2759"/>
<dbReference type="SMART" id="SM00369">
    <property type="entry name" value="LRR_TYP"/>
    <property type="match status" value="8"/>
</dbReference>
<comment type="caution">
    <text evidence="5">The sequence shown here is derived from an EMBL/GenBank/DDBJ whole genome shotgun (WGS) entry which is preliminary data.</text>
</comment>
<feature type="domain" description="Tyrosine-protein kinase ephrin type A/B receptor-like" evidence="4">
    <location>
        <begin position="323"/>
        <end position="377"/>
    </location>
</feature>
<evidence type="ECO:0000256" key="3">
    <source>
        <dbReference type="ARBA" id="ARBA00022737"/>
    </source>
</evidence>
<name>A0A9Q1HIX0_HOLLE</name>
<dbReference type="AlphaFoldDB" id="A0A9Q1HIX0"/>
<protein>
    <submittedName>
        <fullName evidence="5">Carboxypeptidase N subunit 2</fullName>
    </submittedName>
</protein>
<dbReference type="InterPro" id="IPR003591">
    <property type="entry name" value="Leu-rich_rpt_typical-subtyp"/>
</dbReference>
<proteinExistence type="predicted"/>
<organism evidence="5 6">
    <name type="scientific">Holothuria leucospilota</name>
    <name type="common">Black long sea cucumber</name>
    <name type="synonym">Mertensiothuria leucospilota</name>
    <dbReference type="NCBI Taxonomy" id="206669"/>
    <lineage>
        <taxon>Eukaryota</taxon>
        <taxon>Metazoa</taxon>
        <taxon>Echinodermata</taxon>
        <taxon>Eleutherozoa</taxon>
        <taxon>Echinozoa</taxon>
        <taxon>Holothuroidea</taxon>
        <taxon>Aspidochirotacea</taxon>
        <taxon>Aspidochirotida</taxon>
        <taxon>Holothuriidae</taxon>
        <taxon>Holothuria</taxon>
    </lineage>
</organism>
<accession>A0A9Q1HIX0</accession>
<dbReference type="Proteomes" id="UP001152320">
    <property type="component" value="Chromosome 2"/>
</dbReference>
<dbReference type="InterPro" id="IPR050328">
    <property type="entry name" value="Dev_Immune_Receptor"/>
</dbReference>
<reference evidence="5" key="1">
    <citation type="submission" date="2021-10" db="EMBL/GenBank/DDBJ databases">
        <title>Tropical sea cucumber genome reveals ecological adaptation and Cuvierian tubules defense mechanism.</title>
        <authorList>
            <person name="Chen T."/>
        </authorList>
    </citation>
    <scope>NUCLEOTIDE SEQUENCE</scope>
    <source>
        <strain evidence="5">Nanhai2018</strain>
        <tissue evidence="5">Muscle</tissue>
    </source>
</reference>
<dbReference type="SUPFAM" id="SSF52058">
    <property type="entry name" value="L domain-like"/>
    <property type="match status" value="1"/>
</dbReference>
<dbReference type="Gene3D" id="3.80.10.10">
    <property type="entry name" value="Ribonuclease Inhibitor"/>
    <property type="match status" value="2"/>
</dbReference>
<dbReference type="EMBL" id="JAIZAY010000002">
    <property type="protein sequence ID" value="KAJ8047430.1"/>
    <property type="molecule type" value="Genomic_DNA"/>
</dbReference>
<dbReference type="InterPro" id="IPR001611">
    <property type="entry name" value="Leu-rich_rpt"/>
</dbReference>
<evidence type="ECO:0000259" key="4">
    <source>
        <dbReference type="Pfam" id="PF07699"/>
    </source>
</evidence>
<keyword evidence="5" id="KW-0645">Protease</keyword>
<keyword evidence="3" id="KW-0677">Repeat</keyword>
<dbReference type="Pfam" id="PF07699">
    <property type="entry name" value="Ephrin_rec_like"/>
    <property type="match status" value="1"/>
</dbReference>
<evidence type="ECO:0000256" key="1">
    <source>
        <dbReference type="ARBA" id="ARBA00022614"/>
    </source>
</evidence>
<dbReference type="SMART" id="SM01411">
    <property type="entry name" value="Ephrin_rec_like"/>
    <property type="match status" value="2"/>
</dbReference>
<keyword evidence="5" id="KW-0121">Carboxypeptidase</keyword>
<keyword evidence="2" id="KW-0732">Signal</keyword>
<keyword evidence="6" id="KW-1185">Reference proteome</keyword>
<dbReference type="Gene3D" id="2.10.50.10">
    <property type="entry name" value="Tumor Necrosis Factor Receptor, subunit A, domain 2"/>
    <property type="match status" value="1"/>
</dbReference>
<dbReference type="GO" id="GO:0004180">
    <property type="term" value="F:carboxypeptidase activity"/>
    <property type="evidence" value="ECO:0007669"/>
    <property type="project" value="UniProtKB-KW"/>
</dbReference>
<dbReference type="InterPro" id="IPR011641">
    <property type="entry name" value="Tyr-kin_ephrin_A/B_rcpt-like"/>
</dbReference>
<gene>
    <name evidence="5" type="ORF">HOLleu_06423</name>
</gene>
<sequence>MIPEELLLNVPRLRILWLHGNMIRYLPAKLFEKTIRLEEIQLYENRLEEIPEELLQNVPLLKLIYLDENRIKRIPEDLFRNVSQLEVISFNRNMIDHVPAKLFEKTTLLEELYLQFNQLLDLPEEMLKTVSNLQNIELSNNEIEQLPLKLFSFNNKSHDLTELFLQRNRITYLQSGLFLGLPNLTILCLFDNQIKLIESTVFSTTSVKIYLFGNKMENFTYDSFKNKLMASEIHLYRNNITAISGNATRKVPSRLYINCDQLQEVHGINVQMNCVGPEFAPKISLSSEDDTEEYIASILRLEGFACTLNNVTKYYSCVLCPQGTYSNGLNKCIPCPKGGFYQDEIGSYSNVSGQLICEKCANGTYVNETGGTSQKDCIICPDGTNTSIHAGFRACFCNNGFA</sequence>
<evidence type="ECO:0000313" key="6">
    <source>
        <dbReference type="Proteomes" id="UP001152320"/>
    </source>
</evidence>
<dbReference type="InterPro" id="IPR032675">
    <property type="entry name" value="LRR_dom_sf"/>
</dbReference>
<dbReference type="Pfam" id="PF13855">
    <property type="entry name" value="LRR_8"/>
    <property type="match status" value="2"/>
</dbReference>
<dbReference type="PANTHER" id="PTHR24373:SF370">
    <property type="entry name" value="FISH-LIPS, ISOFORM E"/>
    <property type="match status" value="1"/>
</dbReference>
<evidence type="ECO:0000256" key="2">
    <source>
        <dbReference type="ARBA" id="ARBA00022729"/>
    </source>
</evidence>
<dbReference type="GO" id="GO:0005615">
    <property type="term" value="C:extracellular space"/>
    <property type="evidence" value="ECO:0007669"/>
    <property type="project" value="TreeGrafter"/>
</dbReference>
<keyword evidence="5" id="KW-0378">Hydrolase</keyword>